<comment type="caution">
    <text evidence="3">The sequence shown here is derived from an EMBL/GenBank/DDBJ whole genome shotgun (WGS) entry which is preliminary data.</text>
</comment>
<feature type="domain" description="JmjC" evidence="2">
    <location>
        <begin position="184"/>
        <end position="351"/>
    </location>
</feature>
<gene>
    <name evidence="3" type="ORF">CYCCA115_LOCUS18991</name>
</gene>
<dbReference type="InterPro" id="IPR003347">
    <property type="entry name" value="JmjC_dom"/>
</dbReference>
<keyword evidence="4" id="KW-1185">Reference proteome</keyword>
<proteinExistence type="predicted"/>
<dbReference type="AlphaFoldDB" id="A0AAD2G3K8"/>
<evidence type="ECO:0000313" key="3">
    <source>
        <dbReference type="EMBL" id="CAJ1961003.1"/>
    </source>
</evidence>
<feature type="compositionally biased region" description="Polar residues" evidence="1">
    <location>
        <begin position="34"/>
        <end position="43"/>
    </location>
</feature>
<dbReference type="PANTHER" id="PTHR12461:SF98">
    <property type="entry name" value="CUPIN-LIKE DOMAIN-CONTAINING PROTEIN"/>
    <property type="match status" value="1"/>
</dbReference>
<evidence type="ECO:0000259" key="2">
    <source>
        <dbReference type="PROSITE" id="PS51184"/>
    </source>
</evidence>
<sequence>MESDSNPVGSSASISLQPTLRHRQEVSPSVGKGTASQSKLSNSTIETVEAMRLPNEIETIDETLPYNIHKCPPEIPDGYPRQWSIIDVLSHWNPDDMNIPNKIYQGFCEIDWSNAEEREIAEKYREAEMPFVVRNHPTTWETAERWGKWKGFVPPTDNVKLTFDQWYDKSLEVETLEDPIHTEHYYFRLNADYRKEEKNDWVFEDLPFFYPKKNFFFVEPDDYRGINCRLGAKGIIAHAHYDFSRNFILLLKGQKRYILAHPNQCTNLELYPPGHPSARHSSVNWSNQTEWQQGNFPRAHVNEVIMQAGDIMYLPTAWFHFIVSLNMNYQCNSRSGITNENYGTIEDCGFM</sequence>
<dbReference type="PANTHER" id="PTHR12461">
    <property type="entry name" value="HYPOXIA-INDUCIBLE FACTOR 1 ALPHA INHIBITOR-RELATED"/>
    <property type="match status" value="1"/>
</dbReference>
<dbReference type="InterPro" id="IPR014710">
    <property type="entry name" value="RmlC-like_jellyroll"/>
</dbReference>
<accession>A0AAD2G3K8</accession>
<dbReference type="PROSITE" id="PS51184">
    <property type="entry name" value="JMJC"/>
    <property type="match status" value="1"/>
</dbReference>
<dbReference type="SUPFAM" id="SSF51197">
    <property type="entry name" value="Clavaminate synthase-like"/>
    <property type="match status" value="1"/>
</dbReference>
<dbReference type="InterPro" id="IPR041667">
    <property type="entry name" value="Cupin_8"/>
</dbReference>
<organism evidence="3 4">
    <name type="scientific">Cylindrotheca closterium</name>
    <dbReference type="NCBI Taxonomy" id="2856"/>
    <lineage>
        <taxon>Eukaryota</taxon>
        <taxon>Sar</taxon>
        <taxon>Stramenopiles</taxon>
        <taxon>Ochrophyta</taxon>
        <taxon>Bacillariophyta</taxon>
        <taxon>Bacillariophyceae</taxon>
        <taxon>Bacillariophycidae</taxon>
        <taxon>Bacillariales</taxon>
        <taxon>Bacillariaceae</taxon>
        <taxon>Cylindrotheca</taxon>
    </lineage>
</organism>
<dbReference type="Pfam" id="PF13621">
    <property type="entry name" value="Cupin_8"/>
    <property type="match status" value="1"/>
</dbReference>
<name>A0AAD2G3K8_9STRA</name>
<dbReference type="Proteomes" id="UP001295423">
    <property type="component" value="Unassembled WGS sequence"/>
</dbReference>
<reference evidence="3" key="1">
    <citation type="submission" date="2023-08" db="EMBL/GenBank/DDBJ databases">
        <authorList>
            <person name="Audoor S."/>
            <person name="Bilcke G."/>
        </authorList>
    </citation>
    <scope>NUCLEOTIDE SEQUENCE</scope>
</reference>
<evidence type="ECO:0000313" key="4">
    <source>
        <dbReference type="Proteomes" id="UP001295423"/>
    </source>
</evidence>
<protein>
    <recommendedName>
        <fullName evidence="2">JmjC domain-containing protein</fullName>
    </recommendedName>
</protein>
<dbReference type="EMBL" id="CAKOGP040002080">
    <property type="protein sequence ID" value="CAJ1961003.1"/>
    <property type="molecule type" value="Genomic_DNA"/>
</dbReference>
<feature type="compositionally biased region" description="Polar residues" evidence="1">
    <location>
        <begin position="1"/>
        <end position="18"/>
    </location>
</feature>
<dbReference type="Gene3D" id="2.60.120.10">
    <property type="entry name" value="Jelly Rolls"/>
    <property type="match status" value="1"/>
</dbReference>
<feature type="region of interest" description="Disordered" evidence="1">
    <location>
        <begin position="1"/>
        <end position="43"/>
    </location>
</feature>
<evidence type="ECO:0000256" key="1">
    <source>
        <dbReference type="SAM" id="MobiDB-lite"/>
    </source>
</evidence>